<evidence type="ECO:0000259" key="7">
    <source>
        <dbReference type="PROSITE" id="PS50885"/>
    </source>
</evidence>
<dbReference type="SMART" id="SM00304">
    <property type="entry name" value="HAMP"/>
    <property type="match status" value="2"/>
</dbReference>
<dbReference type="PANTHER" id="PTHR32089:SF112">
    <property type="entry name" value="LYSOZYME-LIKE PROTEIN-RELATED"/>
    <property type="match status" value="1"/>
</dbReference>
<dbReference type="AlphaFoldDB" id="L0I8B3"/>
<reference evidence="8" key="1">
    <citation type="submission" date="2011-09" db="EMBL/GenBank/DDBJ databases">
        <title>Complete sequence of Halovivax ruber XH-70.</title>
        <authorList>
            <consortium name="US DOE Joint Genome Institute"/>
            <person name="Lucas S."/>
            <person name="Han J."/>
            <person name="Lapidus A."/>
            <person name="Cheng J.-F."/>
            <person name="Goodwin L."/>
            <person name="Pitluck S."/>
            <person name="Peters L."/>
            <person name="Mikhailova N."/>
            <person name="Davenport K."/>
            <person name="Detter J.C."/>
            <person name="Han C."/>
            <person name="Tapia R."/>
            <person name="Land M."/>
            <person name="Hauser L."/>
            <person name="Kyrpides N."/>
            <person name="Ivanova N."/>
            <person name="Pagani I."/>
            <person name="Sproer C."/>
            <person name="Anderson I."/>
            <person name="Woyke T."/>
        </authorList>
    </citation>
    <scope>NUCLEOTIDE SEQUENCE</scope>
    <source>
        <strain evidence="8">XH-70</strain>
    </source>
</reference>
<dbReference type="PANTHER" id="PTHR32089">
    <property type="entry name" value="METHYL-ACCEPTING CHEMOTAXIS PROTEIN MCPB"/>
    <property type="match status" value="1"/>
</dbReference>
<keyword evidence="1 3" id="KW-0807">Transducer</keyword>
<proteinExistence type="inferred from homology"/>
<dbReference type="SUPFAM" id="SSF58104">
    <property type="entry name" value="Methyl-accepting chemotaxis protein (MCP) signaling domain"/>
    <property type="match status" value="1"/>
</dbReference>
<evidence type="ECO:0000256" key="5">
    <source>
        <dbReference type="SAM" id="MobiDB-lite"/>
    </source>
</evidence>
<dbReference type="Proteomes" id="UP000010846">
    <property type="component" value="Chromosome"/>
</dbReference>
<feature type="region of interest" description="Disordered" evidence="5">
    <location>
        <begin position="727"/>
        <end position="798"/>
    </location>
</feature>
<dbReference type="CDD" id="cd11386">
    <property type="entry name" value="MCP_signal"/>
    <property type="match status" value="1"/>
</dbReference>
<dbReference type="GeneID" id="14375443"/>
<evidence type="ECO:0000313" key="8">
    <source>
        <dbReference type="EMBL" id="AGB15805.1"/>
    </source>
</evidence>
<dbReference type="Gene3D" id="1.10.287.950">
    <property type="entry name" value="Methyl-accepting chemotaxis protein"/>
    <property type="match status" value="1"/>
</dbReference>
<evidence type="ECO:0000256" key="1">
    <source>
        <dbReference type="ARBA" id="ARBA00023224"/>
    </source>
</evidence>
<dbReference type="PROSITE" id="PS50111">
    <property type="entry name" value="CHEMOTAXIS_TRANSDUC_2"/>
    <property type="match status" value="1"/>
</dbReference>
<feature type="region of interest" description="Disordered" evidence="5">
    <location>
        <begin position="513"/>
        <end position="535"/>
    </location>
</feature>
<feature type="compositionally biased region" description="Basic and acidic residues" evidence="5">
    <location>
        <begin position="523"/>
        <end position="535"/>
    </location>
</feature>
<dbReference type="eggNOG" id="arCOG02362">
    <property type="taxonomic scope" value="Archaea"/>
</dbReference>
<organism evidence="8 9">
    <name type="scientific">Halovivax ruber (strain DSM 18193 / JCM 13892 / XH-70)</name>
    <dbReference type="NCBI Taxonomy" id="797302"/>
    <lineage>
        <taxon>Archaea</taxon>
        <taxon>Methanobacteriati</taxon>
        <taxon>Methanobacteriota</taxon>
        <taxon>Stenosarchaea group</taxon>
        <taxon>Halobacteria</taxon>
        <taxon>Halobacteriales</taxon>
        <taxon>Natrialbaceae</taxon>
        <taxon>Halovivax</taxon>
    </lineage>
</organism>
<accession>L0I8B3</accession>
<dbReference type="InterPro" id="IPR003660">
    <property type="entry name" value="HAMP_dom"/>
</dbReference>
<dbReference type="KEGG" id="hru:Halru_1189"/>
<sequence>MSKRLSASPIRALRSSFLRKLSLLFLLVLLLVAAVGGAIYLQTESSLQDSTEQEMTQSTTLQANTISEWVDRTREKTQYLSASGQVAGGDSAEIADYLRSEQQDSSASIAGIHYYDTGEQEVLTSTEASADGVNYRDADIEWALEGLALETPDQTRVTHPYLDPTTETNAVAFVSQVPENPDRAIVVIVDLESQVQQLERPTATDESFTHIVDSRGTVVMSHHAMDINTQNMGPENEYVAESEAVKRGIDGKSGYTEMEMAHGDHAEMAMGYAPIPGTDWVIMTHTPVDTAFALQDDITRSVLALVVLSMLSLGAVGVVIVRNTSRPITRLADRASELEAGNLEAELSSNRPDEIGQLYNAFDSMRASLRGQIQEAEEARQEAEEERSRTDRINTHLEAKADEYSSVMRACGEGDLSRRMDPESQNDAMTEIALEFNQMLSNLEETVERVSQFADEVAAASEEVTASTEEVHTASTQVTESVQEISDGAERQNESLQAVNGEMNELSTTTEEIASSSHTVADLAERTAKTGNEGRDVARSAIDGMNEIETESEGAVDAIESLEEEVAQIDELVEFITEVAEQTNMLALNANIEASRATQSNDGFSAVADQVKELSEDTQKAARDIEERIEEIEEETNYAAGEVRQTSERIARHRQAVEDTVDALEEIAEYASETSDGIQEISAATEQQAATTQEVVSMVDQAATISEETTTEAETVAAAAEEQTTAITEVSRSASDLSQQAAELSSKLDEFETGHHADQGSKSDDADEFSFAEHGETSSESDDEDEEPRTADVNDRER</sequence>
<dbReference type="eggNOG" id="arCOG02320">
    <property type="taxonomic scope" value="Archaea"/>
</dbReference>
<evidence type="ECO:0000259" key="6">
    <source>
        <dbReference type="PROSITE" id="PS50111"/>
    </source>
</evidence>
<dbReference type="EMBL" id="CP003050">
    <property type="protein sequence ID" value="AGB15805.1"/>
    <property type="molecule type" value="Genomic_DNA"/>
</dbReference>
<dbReference type="GO" id="GO:0007165">
    <property type="term" value="P:signal transduction"/>
    <property type="evidence" value="ECO:0007669"/>
    <property type="project" value="UniProtKB-KW"/>
</dbReference>
<feature type="compositionally biased region" description="Polar residues" evidence="5">
    <location>
        <begin position="731"/>
        <end position="743"/>
    </location>
</feature>
<feature type="compositionally biased region" description="Basic and acidic residues" evidence="5">
    <location>
        <begin position="788"/>
        <end position="798"/>
    </location>
</feature>
<dbReference type="STRING" id="797302.Halru_1189"/>
<dbReference type="SUPFAM" id="SSF158472">
    <property type="entry name" value="HAMP domain-like"/>
    <property type="match status" value="1"/>
</dbReference>
<feature type="coiled-coil region" evidence="4">
    <location>
        <begin position="362"/>
        <end position="400"/>
    </location>
</feature>
<feature type="domain" description="HAMP" evidence="7">
    <location>
        <begin position="395"/>
        <end position="448"/>
    </location>
</feature>
<dbReference type="CDD" id="cd12912">
    <property type="entry name" value="PDC2_MCP_like"/>
    <property type="match status" value="1"/>
</dbReference>
<protein>
    <submittedName>
        <fullName evidence="8">Methyl-accepting chemotaxis protein</fullName>
    </submittedName>
</protein>
<name>L0I8B3_HALRX</name>
<keyword evidence="4" id="KW-0175">Coiled coil</keyword>
<feature type="domain" description="Methyl-accepting transducer" evidence="6">
    <location>
        <begin position="467"/>
        <end position="703"/>
    </location>
</feature>
<dbReference type="CDD" id="cd06225">
    <property type="entry name" value="HAMP"/>
    <property type="match status" value="1"/>
</dbReference>
<feature type="coiled-coil region" evidence="4">
    <location>
        <begin position="608"/>
        <end position="642"/>
    </location>
</feature>
<dbReference type="HOGENOM" id="CLU_000445_107_19_2"/>
<evidence type="ECO:0000313" key="9">
    <source>
        <dbReference type="Proteomes" id="UP000010846"/>
    </source>
</evidence>
<dbReference type="SMART" id="SM00283">
    <property type="entry name" value="MA"/>
    <property type="match status" value="1"/>
</dbReference>
<dbReference type="Pfam" id="PF00672">
    <property type="entry name" value="HAMP"/>
    <property type="match status" value="1"/>
</dbReference>
<dbReference type="RefSeq" id="WP_015300461.1">
    <property type="nucleotide sequence ID" value="NC_019964.1"/>
</dbReference>
<feature type="domain" description="HAMP" evidence="7">
    <location>
        <begin position="322"/>
        <end position="374"/>
    </location>
</feature>
<dbReference type="OrthoDB" id="8523at2157"/>
<evidence type="ECO:0000256" key="3">
    <source>
        <dbReference type="PROSITE-ProRule" id="PRU00284"/>
    </source>
</evidence>
<feature type="coiled-coil region" evidence="4">
    <location>
        <begin position="545"/>
        <end position="579"/>
    </location>
</feature>
<feature type="compositionally biased region" description="Basic and acidic residues" evidence="5">
    <location>
        <begin position="746"/>
        <end position="764"/>
    </location>
</feature>
<dbReference type="Pfam" id="PF00015">
    <property type="entry name" value="MCPsignal"/>
    <property type="match status" value="1"/>
</dbReference>
<dbReference type="Gene3D" id="3.30.450.20">
    <property type="entry name" value="PAS domain"/>
    <property type="match status" value="2"/>
</dbReference>
<dbReference type="GO" id="GO:0016020">
    <property type="term" value="C:membrane"/>
    <property type="evidence" value="ECO:0007669"/>
    <property type="project" value="InterPro"/>
</dbReference>
<comment type="similarity">
    <text evidence="2">Belongs to the methyl-accepting chemotaxis (MCP) protein family.</text>
</comment>
<evidence type="ECO:0000256" key="4">
    <source>
        <dbReference type="SAM" id="Coils"/>
    </source>
</evidence>
<dbReference type="PROSITE" id="PS50885">
    <property type="entry name" value="HAMP"/>
    <property type="match status" value="2"/>
</dbReference>
<dbReference type="Gene3D" id="6.10.250.1910">
    <property type="match status" value="1"/>
</dbReference>
<dbReference type="InterPro" id="IPR004089">
    <property type="entry name" value="MCPsignal_dom"/>
</dbReference>
<keyword evidence="9" id="KW-1185">Reference proteome</keyword>
<evidence type="ECO:0000256" key="2">
    <source>
        <dbReference type="ARBA" id="ARBA00029447"/>
    </source>
</evidence>
<gene>
    <name evidence="8" type="ordered locus">Halru_1189</name>
</gene>